<dbReference type="InterPro" id="IPR001902">
    <property type="entry name" value="SLC26A/SulP_fam"/>
</dbReference>
<evidence type="ECO:0000313" key="8">
    <source>
        <dbReference type="EMBL" id="SFT04796.1"/>
    </source>
</evidence>
<evidence type="ECO:0000256" key="2">
    <source>
        <dbReference type="ARBA" id="ARBA00022692"/>
    </source>
</evidence>
<evidence type="ECO:0000256" key="1">
    <source>
        <dbReference type="ARBA" id="ARBA00004141"/>
    </source>
</evidence>
<dbReference type="Proteomes" id="UP000198852">
    <property type="component" value="Unassembled WGS sequence"/>
</dbReference>
<evidence type="ECO:0000256" key="5">
    <source>
        <dbReference type="SAM" id="MobiDB-lite"/>
    </source>
</evidence>
<evidence type="ECO:0000256" key="3">
    <source>
        <dbReference type="ARBA" id="ARBA00022989"/>
    </source>
</evidence>
<evidence type="ECO:0000256" key="4">
    <source>
        <dbReference type="ARBA" id="ARBA00023136"/>
    </source>
</evidence>
<comment type="subcellular location">
    <subcellularLocation>
        <location evidence="1">Membrane</location>
        <topology evidence="1">Multi-pass membrane protein</topology>
    </subcellularLocation>
</comment>
<feature type="transmembrane region" description="Helical" evidence="6">
    <location>
        <begin position="119"/>
        <end position="136"/>
    </location>
</feature>
<sequence>MDRACEDRHEVHRTPDVPIEIGAGLLQILLGMSKVARVALAISPAVVQGMLAGIGIVIVLAQIHVVFGGQPHTSAPESLASLPGQLAQVNPTALGLGVLTVGVLLVWPRLPRQVSSVPSQLIAVVLATATAWVAGLDVPRVNLPDDLLNDHVLPAFPEWELGQHRVGRSDHGSDREHRIAGLGDRGGPDARWSARRPQPRDGGTGSPVASAVYRSPVSSCAVPPTWPLAPAVVCRRFCTVFKSSCSCC</sequence>
<keyword evidence="3 6" id="KW-1133">Transmembrane helix</keyword>
<feature type="compositionally biased region" description="Basic and acidic residues" evidence="5">
    <location>
        <begin position="164"/>
        <end position="179"/>
    </location>
</feature>
<dbReference type="InterPro" id="IPR011547">
    <property type="entry name" value="SLC26A/SulP_dom"/>
</dbReference>
<dbReference type="GO" id="GO:0055085">
    <property type="term" value="P:transmembrane transport"/>
    <property type="evidence" value="ECO:0007669"/>
    <property type="project" value="InterPro"/>
</dbReference>
<feature type="domain" description="SLC26A/SulP transporter" evidence="7">
    <location>
        <begin position="21"/>
        <end position="134"/>
    </location>
</feature>
<feature type="transmembrane region" description="Helical" evidence="6">
    <location>
        <begin position="87"/>
        <end position="107"/>
    </location>
</feature>
<dbReference type="GO" id="GO:0016020">
    <property type="term" value="C:membrane"/>
    <property type="evidence" value="ECO:0007669"/>
    <property type="project" value="UniProtKB-SubCell"/>
</dbReference>
<reference evidence="9" key="1">
    <citation type="submission" date="2016-10" db="EMBL/GenBank/DDBJ databases">
        <authorList>
            <person name="Varghese N."/>
            <person name="Submissions S."/>
        </authorList>
    </citation>
    <scope>NUCLEOTIDE SEQUENCE [LARGE SCALE GENOMIC DNA]</scope>
    <source>
        <strain evidence="9">DSM 44771</strain>
    </source>
</reference>
<dbReference type="STRING" id="95161.SAMN05660874_05244"/>
<proteinExistence type="predicted"/>
<name>A0A1I6UTR2_9PSEU</name>
<evidence type="ECO:0000259" key="7">
    <source>
        <dbReference type="Pfam" id="PF00916"/>
    </source>
</evidence>
<dbReference type="PANTHER" id="PTHR11814">
    <property type="entry name" value="SULFATE TRANSPORTER"/>
    <property type="match status" value="1"/>
</dbReference>
<dbReference type="EMBL" id="FOZX01000013">
    <property type="protein sequence ID" value="SFT04796.1"/>
    <property type="molecule type" value="Genomic_DNA"/>
</dbReference>
<dbReference type="Pfam" id="PF00916">
    <property type="entry name" value="Sulfate_transp"/>
    <property type="match status" value="1"/>
</dbReference>
<keyword evidence="9" id="KW-1185">Reference proteome</keyword>
<dbReference type="AlphaFoldDB" id="A0A1I6UTR2"/>
<dbReference type="OrthoDB" id="9769739at2"/>
<accession>A0A1I6UTR2</accession>
<evidence type="ECO:0000313" key="9">
    <source>
        <dbReference type="Proteomes" id="UP000198852"/>
    </source>
</evidence>
<feature type="transmembrane region" description="Helical" evidence="6">
    <location>
        <begin position="38"/>
        <end position="67"/>
    </location>
</feature>
<gene>
    <name evidence="8" type="ORF">SAMN05660874_05244</name>
</gene>
<evidence type="ECO:0000256" key="6">
    <source>
        <dbReference type="SAM" id="Phobius"/>
    </source>
</evidence>
<feature type="region of interest" description="Disordered" evidence="5">
    <location>
        <begin position="164"/>
        <end position="208"/>
    </location>
</feature>
<keyword evidence="2 6" id="KW-0812">Transmembrane</keyword>
<protein>
    <submittedName>
        <fullName evidence="8">Sulfate permease family protein</fullName>
    </submittedName>
</protein>
<organism evidence="8 9">
    <name type="scientific">Saccharopolyspora flava</name>
    <dbReference type="NCBI Taxonomy" id="95161"/>
    <lineage>
        <taxon>Bacteria</taxon>
        <taxon>Bacillati</taxon>
        <taxon>Actinomycetota</taxon>
        <taxon>Actinomycetes</taxon>
        <taxon>Pseudonocardiales</taxon>
        <taxon>Pseudonocardiaceae</taxon>
        <taxon>Saccharopolyspora</taxon>
    </lineage>
</organism>
<keyword evidence="4 6" id="KW-0472">Membrane</keyword>